<proteinExistence type="predicted"/>
<evidence type="ECO:0000313" key="2">
    <source>
        <dbReference type="EMBL" id="KAG9324602.1"/>
    </source>
</evidence>
<reference evidence="2" key="1">
    <citation type="submission" date="2021-07" db="EMBL/GenBank/DDBJ databases">
        <title>Draft genome of Mortierella alpina, strain LL118, isolated from an aspen leaf litter sample.</title>
        <authorList>
            <person name="Yang S."/>
            <person name="Vinatzer B.A."/>
        </authorList>
    </citation>
    <scope>NUCLEOTIDE SEQUENCE</scope>
    <source>
        <strain evidence="2">LL118</strain>
    </source>
</reference>
<evidence type="ECO:0000256" key="1">
    <source>
        <dbReference type="SAM" id="MobiDB-lite"/>
    </source>
</evidence>
<feature type="region of interest" description="Disordered" evidence="1">
    <location>
        <begin position="230"/>
        <end position="268"/>
    </location>
</feature>
<feature type="compositionally biased region" description="Acidic residues" evidence="1">
    <location>
        <begin position="233"/>
        <end position="267"/>
    </location>
</feature>
<feature type="compositionally biased region" description="Polar residues" evidence="1">
    <location>
        <begin position="62"/>
        <end position="89"/>
    </location>
</feature>
<feature type="compositionally biased region" description="Basic residues" evidence="1">
    <location>
        <begin position="581"/>
        <end position="592"/>
    </location>
</feature>
<feature type="compositionally biased region" description="Acidic residues" evidence="1">
    <location>
        <begin position="906"/>
        <end position="918"/>
    </location>
</feature>
<dbReference type="Proteomes" id="UP000717515">
    <property type="component" value="Unassembled WGS sequence"/>
</dbReference>
<feature type="region of interest" description="Disordered" evidence="1">
    <location>
        <begin position="643"/>
        <end position="726"/>
    </location>
</feature>
<evidence type="ECO:0000313" key="3">
    <source>
        <dbReference type="Proteomes" id="UP000717515"/>
    </source>
</evidence>
<feature type="compositionally biased region" description="Acidic residues" evidence="1">
    <location>
        <begin position="953"/>
        <end position="968"/>
    </location>
</feature>
<feature type="region of interest" description="Disordered" evidence="1">
    <location>
        <begin position="839"/>
        <end position="1001"/>
    </location>
</feature>
<feature type="region of interest" description="Disordered" evidence="1">
    <location>
        <begin position="23"/>
        <end position="45"/>
    </location>
</feature>
<sequence>MNPFSGFLQRRVNNNVHAVVQTSPAAPSHKHSQGIPRPPHTSTIATTDSQTEIDVHNLTANTIPPASTATKPRNNPQAILSELDNTPSCASYDSDDTTSTDAGSARLSRHSIHSMPLSEPHPVKDGPHRLPLWRQSSLPTVHMAIDSTNVTTRSERSSLDGRATILTPSSADAVRATTMISHPRALHLRHTRSSSLPSAIRPSAFVKPVSADAPQAPLSSTFNIPVEALAAEKDEDSDKDDGEDNEDEAEEEAEEDSDQQDGSEMEEVAQGISTIPPSVSINKAAITPALVKEIHLAAPQQAPISPPPSPTLHAIASRRDSSEPAVSSVPTPPSVPQENFITASPVKAAIELPPSPPSSPMATPVVTVTSTLPSASPPPPAVGARASATAFLSSWHGRSRAMMPTIPRPSPLMTFQAARSVVHSVTSVGTGLIPSKEQLGSIPVAGRILNHPVMDSTLSYIATKASERGISLHALTGGVDPKKLIQPEDVPYRKLNKKLIHQAMTLSVLALQKEELSKTIDDEAGDDAFELYLAAINTLLHALPFETCDPLRREAFETQLRDFVDDQLEQCSADDSDNSKRLRRRRRRRHRQHFDQSTLLIQQQTSLVPDLQLQTQKRAQRVLKRNQQAKLQQQLQQQQQALRKQQKQQQEEKEKQKAAVDRKASKGTATTSPSSEFAGLSSHPHTSKVTKRSSRSRRHRRAHHHLHESEGQYDMANSNNSGNPGGLGDTIISTAVHSAIRLKQSPIPDVVKSCLRTSRTIFNKVDERFHLQDKAWELSKHSIEKAIELDEQYAIHEAVTETVFATLTGLVKAGIAYKETPGYASARAAAAAAAAVEASSGPRSCNPQEGQAKTQSRKNKQLESKGKDSKQGMAERDLKKAMKAESASKTRRRAVEVETDSHSSDSEDDQKDGDEDYDERASERGTPSTSLSFHSSMSSSSSSSSSTSSAYVESEDESEQDEEEDEPIELNRDTLRSTFTRRGGYGSETSRMPPPPPYSEQVREKIDMFMALKGAASLFVGSM</sequence>
<organism evidence="2 3">
    <name type="scientific">Mortierella alpina</name>
    <name type="common">Oleaginous fungus</name>
    <name type="synonym">Mortierella renispora</name>
    <dbReference type="NCBI Taxonomy" id="64518"/>
    <lineage>
        <taxon>Eukaryota</taxon>
        <taxon>Fungi</taxon>
        <taxon>Fungi incertae sedis</taxon>
        <taxon>Mucoromycota</taxon>
        <taxon>Mortierellomycotina</taxon>
        <taxon>Mortierellomycetes</taxon>
        <taxon>Mortierellales</taxon>
        <taxon>Mortierellaceae</taxon>
        <taxon>Mortierella</taxon>
    </lineage>
</organism>
<feature type="compositionally biased region" description="Basic residues" evidence="1">
    <location>
        <begin position="685"/>
        <end position="706"/>
    </location>
</feature>
<feature type="region of interest" description="Disordered" evidence="1">
    <location>
        <begin position="62"/>
        <end position="106"/>
    </location>
</feature>
<feature type="compositionally biased region" description="Basic and acidic residues" evidence="1">
    <location>
        <begin position="860"/>
        <end position="905"/>
    </location>
</feature>
<dbReference type="AlphaFoldDB" id="A0A9P8A5B7"/>
<feature type="region of interest" description="Disordered" evidence="1">
    <location>
        <begin position="300"/>
        <end position="339"/>
    </location>
</feature>
<comment type="caution">
    <text evidence="2">The sequence shown here is derived from an EMBL/GenBank/DDBJ whole genome shotgun (WGS) entry which is preliminary data.</text>
</comment>
<feature type="compositionally biased region" description="Basic and acidic residues" evidence="1">
    <location>
        <begin position="649"/>
        <end position="664"/>
    </location>
</feature>
<feature type="region of interest" description="Disordered" evidence="1">
    <location>
        <begin position="572"/>
        <end position="597"/>
    </location>
</feature>
<dbReference type="EMBL" id="JAIFTL010000062">
    <property type="protein sequence ID" value="KAG9324602.1"/>
    <property type="molecule type" value="Genomic_DNA"/>
</dbReference>
<feature type="compositionally biased region" description="Low complexity" evidence="1">
    <location>
        <begin position="928"/>
        <end position="949"/>
    </location>
</feature>
<accession>A0A9P8A5B7</accession>
<protein>
    <submittedName>
        <fullName evidence="2">Uncharacterized protein</fullName>
    </submittedName>
</protein>
<name>A0A9P8A5B7_MORAP</name>
<feature type="compositionally biased region" description="Polar residues" evidence="1">
    <location>
        <begin position="841"/>
        <end position="854"/>
    </location>
</feature>
<gene>
    <name evidence="2" type="ORF">KVV02_004096</name>
</gene>